<dbReference type="InterPro" id="IPR010982">
    <property type="entry name" value="Lambda_DNA-bd_dom_sf"/>
</dbReference>
<accession>A0A8I0WV80</accession>
<evidence type="ECO:0000313" key="2">
    <source>
        <dbReference type="Proteomes" id="UP000612266"/>
    </source>
</evidence>
<organism evidence="1 2">
    <name type="scientific">Proteus terrae subsp. cibarius</name>
    <dbReference type="NCBI Taxonomy" id="626774"/>
    <lineage>
        <taxon>Bacteria</taxon>
        <taxon>Pseudomonadati</taxon>
        <taxon>Pseudomonadota</taxon>
        <taxon>Gammaproteobacteria</taxon>
        <taxon>Enterobacterales</taxon>
        <taxon>Morganellaceae</taxon>
        <taxon>Proteus</taxon>
    </lineage>
</organism>
<dbReference type="GeneID" id="93393335"/>
<name>A0A8I0WV80_9GAMM</name>
<dbReference type="RefSeq" id="WP_109395844.1">
    <property type="nucleotide sequence ID" value="NZ_CP053042.1"/>
</dbReference>
<gene>
    <name evidence="1" type="ORF">I4901_15640</name>
</gene>
<dbReference type="CDD" id="cd00093">
    <property type="entry name" value="HTH_XRE"/>
    <property type="match status" value="1"/>
</dbReference>
<dbReference type="InterPro" id="IPR031856">
    <property type="entry name" value="YdaS_toxin-like"/>
</dbReference>
<dbReference type="GO" id="GO:0003677">
    <property type="term" value="F:DNA binding"/>
    <property type="evidence" value="ECO:0007669"/>
    <property type="project" value="InterPro"/>
</dbReference>
<proteinExistence type="predicted"/>
<dbReference type="InterPro" id="IPR001387">
    <property type="entry name" value="Cro/C1-type_HTH"/>
</dbReference>
<dbReference type="Proteomes" id="UP000612266">
    <property type="component" value="Unassembled WGS sequence"/>
</dbReference>
<dbReference type="EMBL" id="JADSJR010000025">
    <property type="protein sequence ID" value="MBG2915801.1"/>
    <property type="molecule type" value="Genomic_DNA"/>
</dbReference>
<dbReference type="Pfam" id="PF15943">
    <property type="entry name" value="YdaS_toxin"/>
    <property type="match status" value="1"/>
</dbReference>
<protein>
    <submittedName>
        <fullName evidence="1">Helix-turn-helix domain-containing protein</fullName>
    </submittedName>
</protein>
<dbReference type="Gene3D" id="1.10.260.40">
    <property type="entry name" value="lambda repressor-like DNA-binding domains"/>
    <property type="match status" value="1"/>
</dbReference>
<evidence type="ECO:0000313" key="1">
    <source>
        <dbReference type="EMBL" id="MBG2915801.1"/>
    </source>
</evidence>
<dbReference type="SUPFAM" id="SSF47413">
    <property type="entry name" value="lambda repressor-like DNA-binding domains"/>
    <property type="match status" value="1"/>
</dbReference>
<reference evidence="1" key="1">
    <citation type="submission" date="2020-11" db="EMBL/GenBank/DDBJ databases">
        <title>Enhanced detection system for hospital associated transmission using whole genome sequencing surveillance.</title>
        <authorList>
            <person name="Harrison L.H."/>
            <person name="Van Tyne D."/>
            <person name="Marsh J.W."/>
            <person name="Griffith M.P."/>
            <person name="Snyder D.J."/>
            <person name="Cooper V.S."/>
            <person name="Mustapha M."/>
        </authorList>
    </citation>
    <scope>NUCLEOTIDE SEQUENCE</scope>
    <source>
        <strain evidence="1">PR00070</strain>
    </source>
</reference>
<comment type="caution">
    <text evidence="1">The sequence shown here is derived from an EMBL/GenBank/DDBJ whole genome shotgun (WGS) entry which is preliminary data.</text>
</comment>
<sequence>MKNKAIEKAISIVGSQQKLAALCGVSQPTVWRWLHGGGMDSKYVVKIVKATSHQVRAQDISPELGELLAQ</sequence>
<dbReference type="AlphaFoldDB" id="A0A8I0WV80"/>